<accession>A0AAE2V0V5</accession>
<dbReference type="AlphaFoldDB" id="A0AAE2V0V5"/>
<keyword evidence="3" id="KW-0949">S-adenosyl-L-methionine</keyword>
<dbReference type="SUPFAM" id="SSF53335">
    <property type="entry name" value="S-adenosyl-L-methionine-dependent methyltransferases"/>
    <property type="match status" value="1"/>
</dbReference>
<keyword evidence="2" id="KW-0808">Transferase</keyword>
<proteinExistence type="predicted"/>
<dbReference type="Pfam" id="PF00398">
    <property type="entry name" value="RrnaAD"/>
    <property type="match status" value="1"/>
</dbReference>
<evidence type="ECO:0000313" key="5">
    <source>
        <dbReference type="EMBL" id="MBF7808497.1"/>
    </source>
</evidence>
<evidence type="ECO:0000256" key="2">
    <source>
        <dbReference type="ARBA" id="ARBA00022679"/>
    </source>
</evidence>
<dbReference type="EMBL" id="JADOEF010000001">
    <property type="protein sequence ID" value="MBF7808497.1"/>
    <property type="molecule type" value="Genomic_DNA"/>
</dbReference>
<evidence type="ECO:0000256" key="4">
    <source>
        <dbReference type="ARBA" id="ARBA00022884"/>
    </source>
</evidence>
<dbReference type="CDD" id="cd02440">
    <property type="entry name" value="AdoMet_MTases"/>
    <property type="match status" value="1"/>
</dbReference>
<dbReference type="PANTHER" id="PTHR43861:SF6">
    <property type="entry name" value="METHYLTRANSFERASE TYPE 11"/>
    <property type="match status" value="1"/>
</dbReference>
<evidence type="ECO:0000313" key="6">
    <source>
        <dbReference type="Proteomes" id="UP000631418"/>
    </source>
</evidence>
<sequence>MNEKIGNLTLNYKHYSGVDLYSDGEVEDELLGIVKNHEEKEYNKIIARSNKWAIMYHLSHLRANIVEWLPITKQDTILEIGSGCGAITGTLASKAKKVTCIELSEKRSLINAYRNKEKDNIEIWLGNFEESEKDIVEKYDYITLIGVFEYGEKYISTEKPYENFLTIIGKHLNENGKIIIAIENKLGLKYWAGCQEDHVGKYFEGIEDYPITNGVKTFSKKELEEIIKNSGFFNYKFYYPYPDYKLPTTIYSDKYLPKKGELNNNMRNFDRERIITFDETRVYDMIIKENLFPIYSNSYLVVLEKGRN</sequence>
<protein>
    <submittedName>
        <fullName evidence="5">Class I SAM-dependent methyltransferase</fullName>
    </submittedName>
</protein>
<dbReference type="OMA" id="WSSHEEN"/>
<name>A0AAE2V0V5_CLOBE</name>
<comment type="caution">
    <text evidence="5">The sequence shown here is derived from an EMBL/GenBank/DDBJ whole genome shotgun (WGS) entry which is preliminary data.</text>
</comment>
<dbReference type="GO" id="GO:0032259">
    <property type="term" value="P:methylation"/>
    <property type="evidence" value="ECO:0007669"/>
    <property type="project" value="UniProtKB-KW"/>
</dbReference>
<dbReference type="RefSeq" id="WP_012060902.1">
    <property type="nucleotide sequence ID" value="NZ_CP073279.1"/>
</dbReference>
<dbReference type="GO" id="GO:0003723">
    <property type="term" value="F:RNA binding"/>
    <property type="evidence" value="ECO:0007669"/>
    <property type="project" value="UniProtKB-KW"/>
</dbReference>
<keyword evidence="1 5" id="KW-0489">Methyltransferase</keyword>
<reference evidence="5" key="1">
    <citation type="submission" date="2020-11" db="EMBL/GenBank/DDBJ databases">
        <authorList>
            <person name="Thieme N."/>
            <person name="Liebl W."/>
            <person name="Zverlov V."/>
        </authorList>
    </citation>
    <scope>NUCLEOTIDE SEQUENCE</scope>
    <source>
        <strain evidence="5">NT08</strain>
    </source>
</reference>
<dbReference type="Gene3D" id="3.40.50.150">
    <property type="entry name" value="Vaccinia Virus protein VP39"/>
    <property type="match status" value="1"/>
</dbReference>
<dbReference type="InterPro" id="IPR029063">
    <property type="entry name" value="SAM-dependent_MTases_sf"/>
</dbReference>
<gene>
    <name evidence="5" type="ORF">IS491_07505</name>
</gene>
<organism evidence="5 6">
    <name type="scientific">Clostridium beijerinckii</name>
    <name type="common">Clostridium MP</name>
    <dbReference type="NCBI Taxonomy" id="1520"/>
    <lineage>
        <taxon>Bacteria</taxon>
        <taxon>Bacillati</taxon>
        <taxon>Bacillota</taxon>
        <taxon>Clostridia</taxon>
        <taxon>Eubacteriales</taxon>
        <taxon>Clostridiaceae</taxon>
        <taxon>Clostridium</taxon>
    </lineage>
</organism>
<dbReference type="Proteomes" id="UP000631418">
    <property type="component" value="Unassembled WGS sequence"/>
</dbReference>
<dbReference type="GO" id="GO:0008168">
    <property type="term" value="F:methyltransferase activity"/>
    <property type="evidence" value="ECO:0007669"/>
    <property type="project" value="UniProtKB-KW"/>
</dbReference>
<evidence type="ECO:0000256" key="3">
    <source>
        <dbReference type="ARBA" id="ARBA00022691"/>
    </source>
</evidence>
<keyword evidence="4" id="KW-0694">RNA-binding</keyword>
<evidence type="ECO:0000256" key="1">
    <source>
        <dbReference type="ARBA" id="ARBA00022603"/>
    </source>
</evidence>
<dbReference type="PANTHER" id="PTHR43861">
    <property type="entry name" value="TRANS-ACONITATE 2-METHYLTRANSFERASE-RELATED"/>
    <property type="match status" value="1"/>
</dbReference>
<dbReference type="InterPro" id="IPR001737">
    <property type="entry name" value="KsgA/Erm"/>
</dbReference>